<comment type="caution">
    <text evidence="2">The sequence shown here is derived from an EMBL/GenBank/DDBJ whole genome shotgun (WGS) entry which is preliminary data.</text>
</comment>
<keyword evidence="3" id="KW-1185">Reference proteome</keyword>
<feature type="non-terminal residue" evidence="2">
    <location>
        <position position="100"/>
    </location>
</feature>
<protein>
    <submittedName>
        <fullName evidence="2">Uncharacterized protein</fullName>
    </submittedName>
</protein>
<feature type="compositionally biased region" description="Polar residues" evidence="1">
    <location>
        <begin position="83"/>
        <end position="100"/>
    </location>
</feature>
<evidence type="ECO:0000313" key="3">
    <source>
        <dbReference type="Proteomes" id="UP000265520"/>
    </source>
</evidence>
<dbReference type="EMBL" id="LXQA010376386">
    <property type="protein sequence ID" value="MCI47738.1"/>
    <property type="molecule type" value="Genomic_DNA"/>
</dbReference>
<name>A0A392SFS6_9FABA</name>
<evidence type="ECO:0000313" key="2">
    <source>
        <dbReference type="EMBL" id="MCI47738.1"/>
    </source>
</evidence>
<feature type="compositionally biased region" description="Basic and acidic residues" evidence="1">
    <location>
        <begin position="20"/>
        <end position="39"/>
    </location>
</feature>
<feature type="region of interest" description="Disordered" evidence="1">
    <location>
        <begin position="1"/>
        <end position="100"/>
    </location>
</feature>
<sequence length="100" mass="11263">DKKNKERKHKKDQEETAITEARKQSEQPISLEDKSAEKEKKRKKHKKTHSTSDHSMADTSIPANKEEELPKNVDTDVGLDASNVPTDRTSGDNTDPPQAK</sequence>
<proteinExistence type="predicted"/>
<evidence type="ECO:0000256" key="1">
    <source>
        <dbReference type="SAM" id="MobiDB-lite"/>
    </source>
</evidence>
<reference evidence="2 3" key="1">
    <citation type="journal article" date="2018" name="Front. Plant Sci.">
        <title>Red Clover (Trifolium pratense) and Zigzag Clover (T. medium) - A Picture of Genomic Similarities and Differences.</title>
        <authorList>
            <person name="Dluhosova J."/>
            <person name="Istvanek J."/>
            <person name="Nedelnik J."/>
            <person name="Repkova J."/>
        </authorList>
    </citation>
    <scope>NUCLEOTIDE SEQUENCE [LARGE SCALE GENOMIC DNA]</scope>
    <source>
        <strain evidence="3">cv. 10/8</strain>
        <tissue evidence="2">Leaf</tissue>
    </source>
</reference>
<feature type="compositionally biased region" description="Basic residues" evidence="1">
    <location>
        <begin position="40"/>
        <end position="49"/>
    </location>
</feature>
<accession>A0A392SFS6</accession>
<dbReference type="AlphaFoldDB" id="A0A392SFS6"/>
<feature type="compositionally biased region" description="Basic and acidic residues" evidence="1">
    <location>
        <begin position="64"/>
        <end position="74"/>
    </location>
</feature>
<organism evidence="2 3">
    <name type="scientific">Trifolium medium</name>
    <dbReference type="NCBI Taxonomy" id="97028"/>
    <lineage>
        <taxon>Eukaryota</taxon>
        <taxon>Viridiplantae</taxon>
        <taxon>Streptophyta</taxon>
        <taxon>Embryophyta</taxon>
        <taxon>Tracheophyta</taxon>
        <taxon>Spermatophyta</taxon>
        <taxon>Magnoliopsida</taxon>
        <taxon>eudicotyledons</taxon>
        <taxon>Gunneridae</taxon>
        <taxon>Pentapetalae</taxon>
        <taxon>rosids</taxon>
        <taxon>fabids</taxon>
        <taxon>Fabales</taxon>
        <taxon>Fabaceae</taxon>
        <taxon>Papilionoideae</taxon>
        <taxon>50 kb inversion clade</taxon>
        <taxon>NPAAA clade</taxon>
        <taxon>Hologalegina</taxon>
        <taxon>IRL clade</taxon>
        <taxon>Trifolieae</taxon>
        <taxon>Trifolium</taxon>
    </lineage>
</organism>
<feature type="non-terminal residue" evidence="2">
    <location>
        <position position="1"/>
    </location>
</feature>
<dbReference type="Proteomes" id="UP000265520">
    <property type="component" value="Unassembled WGS sequence"/>
</dbReference>
<feature type="compositionally biased region" description="Basic residues" evidence="1">
    <location>
        <begin position="1"/>
        <end position="10"/>
    </location>
</feature>